<keyword evidence="2" id="KW-1185">Reference proteome</keyword>
<feature type="non-terminal residue" evidence="1">
    <location>
        <position position="1"/>
    </location>
</feature>
<gene>
    <name evidence="1" type="ORF">LY89DRAFT_542949</name>
</gene>
<dbReference type="GeneID" id="28817929"/>
<dbReference type="OrthoDB" id="439046at2759"/>
<dbReference type="RefSeq" id="XP_018065136.1">
    <property type="nucleotide sequence ID" value="XM_018208203.1"/>
</dbReference>
<sequence length="186" mass="20836">FANLKKGSPEYVDLAESGRVWENFFRPGNIEPYLQTQSDLKQTLTSIDELKEWYRKNDKAKTTILRDLVPEYAQQSTSLEQNPLHIGDAAVIFDELEKQLFGNIDSLDVMSTSEVSKLALPTPEKLLPGKNANQVAELRNHIFVSRYTTEAALNNPGTTSISVADIQQLSMMILRGTDAKTLYASN</sequence>
<dbReference type="AlphaFoldDB" id="A0A194WS31"/>
<dbReference type="STRING" id="149040.A0A194WS31"/>
<accession>A0A194WS31</accession>
<evidence type="ECO:0000313" key="2">
    <source>
        <dbReference type="Proteomes" id="UP000070700"/>
    </source>
</evidence>
<dbReference type="KEGG" id="psco:LY89DRAFT_542949"/>
<dbReference type="EMBL" id="KQ947428">
    <property type="protein sequence ID" value="KUJ10781.1"/>
    <property type="molecule type" value="Genomic_DNA"/>
</dbReference>
<evidence type="ECO:0000313" key="1">
    <source>
        <dbReference type="EMBL" id="KUJ10781.1"/>
    </source>
</evidence>
<dbReference type="InParanoid" id="A0A194WS31"/>
<feature type="non-terminal residue" evidence="1">
    <location>
        <position position="186"/>
    </location>
</feature>
<reference evidence="1 2" key="1">
    <citation type="submission" date="2015-10" db="EMBL/GenBank/DDBJ databases">
        <title>Full genome of DAOMC 229536 Phialocephala scopiformis, a fungal endophyte of spruce producing the potent anti-insectan compound rugulosin.</title>
        <authorList>
            <consortium name="DOE Joint Genome Institute"/>
            <person name="Walker A.K."/>
            <person name="Frasz S.L."/>
            <person name="Seifert K.A."/>
            <person name="Miller J.D."/>
            <person name="Mondo S.J."/>
            <person name="Labutti K."/>
            <person name="Lipzen A."/>
            <person name="Dockter R."/>
            <person name="Kennedy M."/>
            <person name="Grigoriev I.V."/>
            <person name="Spatafora J.W."/>
        </authorList>
    </citation>
    <scope>NUCLEOTIDE SEQUENCE [LARGE SCALE GENOMIC DNA]</scope>
    <source>
        <strain evidence="1 2">CBS 120377</strain>
    </source>
</reference>
<protein>
    <submittedName>
        <fullName evidence="1">Uncharacterized protein</fullName>
    </submittedName>
</protein>
<proteinExistence type="predicted"/>
<organism evidence="1 2">
    <name type="scientific">Mollisia scopiformis</name>
    <name type="common">Conifer needle endophyte fungus</name>
    <name type="synonym">Phialocephala scopiformis</name>
    <dbReference type="NCBI Taxonomy" id="149040"/>
    <lineage>
        <taxon>Eukaryota</taxon>
        <taxon>Fungi</taxon>
        <taxon>Dikarya</taxon>
        <taxon>Ascomycota</taxon>
        <taxon>Pezizomycotina</taxon>
        <taxon>Leotiomycetes</taxon>
        <taxon>Helotiales</taxon>
        <taxon>Mollisiaceae</taxon>
        <taxon>Mollisia</taxon>
    </lineage>
</organism>
<name>A0A194WS31_MOLSC</name>
<dbReference type="Proteomes" id="UP000070700">
    <property type="component" value="Unassembled WGS sequence"/>
</dbReference>